<keyword evidence="7" id="KW-0210">Decarboxylase</keyword>
<dbReference type="InterPro" id="IPR032465">
    <property type="entry name" value="ACMSD"/>
</dbReference>
<evidence type="ECO:0000256" key="2">
    <source>
        <dbReference type="ARBA" id="ARBA00005871"/>
    </source>
</evidence>
<organism evidence="13 14">
    <name type="scientific">Pseudonocardia broussonetiae</name>
    <dbReference type="NCBI Taxonomy" id="2736640"/>
    <lineage>
        <taxon>Bacteria</taxon>
        <taxon>Bacillati</taxon>
        <taxon>Actinomycetota</taxon>
        <taxon>Actinomycetes</taxon>
        <taxon>Pseudonocardiales</taxon>
        <taxon>Pseudonocardiaceae</taxon>
        <taxon>Pseudonocardia</taxon>
    </lineage>
</organism>
<accession>A0A6M6JNH7</accession>
<dbReference type="GO" id="GO:0001760">
    <property type="term" value="F:aminocarboxymuconate-semialdehyde decarboxylase activity"/>
    <property type="evidence" value="ECO:0007669"/>
    <property type="project" value="UniProtKB-EC"/>
</dbReference>
<evidence type="ECO:0000313" key="14">
    <source>
        <dbReference type="Proteomes" id="UP000505377"/>
    </source>
</evidence>
<dbReference type="GO" id="GO:0019748">
    <property type="term" value="P:secondary metabolic process"/>
    <property type="evidence" value="ECO:0007669"/>
    <property type="project" value="TreeGrafter"/>
</dbReference>
<evidence type="ECO:0000256" key="5">
    <source>
        <dbReference type="ARBA" id="ARBA00021214"/>
    </source>
</evidence>
<evidence type="ECO:0000259" key="12">
    <source>
        <dbReference type="Pfam" id="PF04909"/>
    </source>
</evidence>
<sequence length="328" mass="34624">MTVDVHAHFLGPDLPPPRDPDAPRLLVDDADGGRILRGDALFRRVTSSLWDVPTRVAEMDRAGVTRQVVSPVPVTMEHAVGDAPYARAQNDAIAAACAASSGRLLGLGCLPLHDARAAVAELDRIRGAGLLGVEIGTRVGDLDLDDPALVPIWDACAATGSAVLVHPVDEGRGVVRRAGPPYDLGLGMLADTALAASALVFGGVLERLPGLRIALAHGCGAFPWAYPRLRVAAERSGTPGDPRRWDALTRLLYADTLVFDDEHLRLLVHRFGAGRLLLGSDAPFFPDQMARTIASVEEAGRTGALPPGVGPEQLGRNAAEFLGLDDRP</sequence>
<evidence type="ECO:0000313" key="13">
    <source>
        <dbReference type="EMBL" id="QJY49614.1"/>
    </source>
</evidence>
<name>A0A6M6JNH7_9PSEU</name>
<keyword evidence="13" id="KW-0378">Hydrolase</keyword>
<dbReference type="PANTHER" id="PTHR21240:SF27">
    <property type="entry name" value="2-AMINO-3-CARBOXYMUCONATE-6-SEMIALDEHYDE DECARBOXYLASE"/>
    <property type="match status" value="1"/>
</dbReference>
<dbReference type="InterPro" id="IPR006680">
    <property type="entry name" value="Amidohydro-rel"/>
</dbReference>
<dbReference type="EMBL" id="CP053564">
    <property type="protein sequence ID" value="QJY49614.1"/>
    <property type="molecule type" value="Genomic_DNA"/>
</dbReference>
<evidence type="ECO:0000256" key="8">
    <source>
        <dbReference type="ARBA" id="ARBA00022833"/>
    </source>
</evidence>
<dbReference type="GO" id="GO:0005829">
    <property type="term" value="C:cytosol"/>
    <property type="evidence" value="ECO:0007669"/>
    <property type="project" value="TreeGrafter"/>
</dbReference>
<dbReference type="GO" id="GO:0016787">
    <property type="term" value="F:hydrolase activity"/>
    <property type="evidence" value="ECO:0007669"/>
    <property type="project" value="UniProtKB-KW"/>
</dbReference>
<evidence type="ECO:0000256" key="3">
    <source>
        <dbReference type="ARBA" id="ARBA00011245"/>
    </source>
</evidence>
<dbReference type="AlphaFoldDB" id="A0A6M6JNH7"/>
<dbReference type="Gene3D" id="3.20.20.140">
    <property type="entry name" value="Metal-dependent hydrolases"/>
    <property type="match status" value="1"/>
</dbReference>
<dbReference type="KEGG" id="pbro:HOP40_30835"/>
<comment type="subunit">
    <text evidence="3">Monomer.</text>
</comment>
<evidence type="ECO:0000256" key="4">
    <source>
        <dbReference type="ARBA" id="ARBA00012365"/>
    </source>
</evidence>
<evidence type="ECO:0000256" key="7">
    <source>
        <dbReference type="ARBA" id="ARBA00022793"/>
    </source>
</evidence>
<dbReference type="EC" id="4.1.1.45" evidence="4"/>
<dbReference type="InterPro" id="IPR032466">
    <property type="entry name" value="Metal_Hydrolase"/>
</dbReference>
<evidence type="ECO:0000256" key="1">
    <source>
        <dbReference type="ARBA" id="ARBA00005079"/>
    </source>
</evidence>
<gene>
    <name evidence="13" type="ORF">HOP40_30835</name>
</gene>
<dbReference type="RefSeq" id="WP_172165811.1">
    <property type="nucleotide sequence ID" value="NZ_CP053564.1"/>
</dbReference>
<keyword evidence="8" id="KW-0862">Zinc</keyword>
<evidence type="ECO:0000256" key="10">
    <source>
        <dbReference type="ARBA" id="ARBA00031120"/>
    </source>
</evidence>
<comment type="similarity">
    <text evidence="2">Belongs to the metallo-dependent hydrolases superfamily. ACMSD family.</text>
</comment>
<dbReference type="Pfam" id="PF04909">
    <property type="entry name" value="Amidohydro_2"/>
    <property type="match status" value="1"/>
</dbReference>
<dbReference type="Proteomes" id="UP000505377">
    <property type="component" value="Chromosome"/>
</dbReference>
<dbReference type="PANTHER" id="PTHR21240">
    <property type="entry name" value="2-AMINO-3-CARBOXYLMUCONATE-6-SEMIALDEHYDE DECARBOXYLASE"/>
    <property type="match status" value="1"/>
</dbReference>
<reference evidence="13 14" key="1">
    <citation type="submission" date="2020-05" db="EMBL/GenBank/DDBJ databases">
        <authorList>
            <person name="Mo P."/>
        </authorList>
    </citation>
    <scope>NUCLEOTIDE SEQUENCE [LARGE SCALE GENOMIC DNA]</scope>
    <source>
        <strain evidence="13 14">Gen01</strain>
    </source>
</reference>
<feature type="domain" description="Amidohydrolase-related" evidence="12">
    <location>
        <begin position="3"/>
        <end position="324"/>
    </location>
</feature>
<feature type="region of interest" description="Disordered" evidence="11">
    <location>
        <begin position="1"/>
        <end position="24"/>
    </location>
</feature>
<comment type="pathway">
    <text evidence="1">Secondary metabolite metabolism; quinolate metabolism.</text>
</comment>
<protein>
    <recommendedName>
        <fullName evidence="5">2-amino-3-carboxymuconate-6-semialdehyde decarboxylase</fullName>
        <ecNumber evidence="4">4.1.1.45</ecNumber>
    </recommendedName>
    <alternativeName>
        <fullName evidence="10">Picolinate carboxylase</fullName>
    </alternativeName>
</protein>
<keyword evidence="6" id="KW-0479">Metal-binding</keyword>
<keyword evidence="14" id="KW-1185">Reference proteome</keyword>
<dbReference type="SUPFAM" id="SSF51556">
    <property type="entry name" value="Metallo-dependent hydrolases"/>
    <property type="match status" value="1"/>
</dbReference>
<keyword evidence="9" id="KW-0456">Lyase</keyword>
<evidence type="ECO:0000256" key="9">
    <source>
        <dbReference type="ARBA" id="ARBA00023239"/>
    </source>
</evidence>
<evidence type="ECO:0000256" key="6">
    <source>
        <dbReference type="ARBA" id="ARBA00022723"/>
    </source>
</evidence>
<evidence type="ECO:0000256" key="11">
    <source>
        <dbReference type="SAM" id="MobiDB-lite"/>
    </source>
</evidence>
<proteinExistence type="inferred from homology"/>
<dbReference type="GO" id="GO:0046872">
    <property type="term" value="F:metal ion binding"/>
    <property type="evidence" value="ECO:0007669"/>
    <property type="project" value="UniProtKB-KW"/>
</dbReference>